<dbReference type="AlphaFoldDB" id="A0AAV9JXU4"/>
<reference evidence="2 3" key="1">
    <citation type="submission" date="2021-11" db="EMBL/GenBank/DDBJ databases">
        <title>Black yeast isolated from Biological Soil Crust.</title>
        <authorList>
            <person name="Kurbessoian T."/>
        </authorList>
    </citation>
    <scope>NUCLEOTIDE SEQUENCE [LARGE SCALE GENOMIC DNA]</scope>
    <source>
        <strain evidence="2 3">CCFEE 5522</strain>
    </source>
</reference>
<dbReference type="Proteomes" id="UP001324427">
    <property type="component" value="Unassembled WGS sequence"/>
</dbReference>
<gene>
    <name evidence="2" type="ORF">LTR36_000091</name>
</gene>
<protein>
    <submittedName>
        <fullName evidence="2">Uncharacterized protein</fullName>
    </submittedName>
</protein>
<organism evidence="2 3">
    <name type="scientific">Oleoguttula mirabilis</name>
    <dbReference type="NCBI Taxonomy" id="1507867"/>
    <lineage>
        <taxon>Eukaryota</taxon>
        <taxon>Fungi</taxon>
        <taxon>Dikarya</taxon>
        <taxon>Ascomycota</taxon>
        <taxon>Pezizomycotina</taxon>
        <taxon>Dothideomycetes</taxon>
        <taxon>Dothideomycetidae</taxon>
        <taxon>Mycosphaerellales</taxon>
        <taxon>Teratosphaeriaceae</taxon>
        <taxon>Oleoguttula</taxon>
    </lineage>
</organism>
<comment type="caution">
    <text evidence="2">The sequence shown here is derived from an EMBL/GenBank/DDBJ whole genome shotgun (WGS) entry which is preliminary data.</text>
</comment>
<keyword evidence="3" id="KW-1185">Reference proteome</keyword>
<proteinExistence type="predicted"/>
<name>A0AAV9JXU4_9PEZI</name>
<dbReference type="EMBL" id="JAVFHQ010000001">
    <property type="protein sequence ID" value="KAK4550512.1"/>
    <property type="molecule type" value="Genomic_DNA"/>
</dbReference>
<feature type="region of interest" description="Disordered" evidence="1">
    <location>
        <begin position="34"/>
        <end position="72"/>
    </location>
</feature>
<evidence type="ECO:0000313" key="2">
    <source>
        <dbReference type="EMBL" id="KAK4550512.1"/>
    </source>
</evidence>
<evidence type="ECO:0000256" key="1">
    <source>
        <dbReference type="SAM" id="MobiDB-lite"/>
    </source>
</evidence>
<accession>A0AAV9JXU4</accession>
<feature type="region of interest" description="Disordered" evidence="1">
    <location>
        <begin position="141"/>
        <end position="164"/>
    </location>
</feature>
<sequence>MAQSALARTYYEELNEANRRIFELRTTVADFNEKLQSKAATSEDDTVPTDAGRTQRYEESKHTRERAGWQRETAALKRQISSAEESRDEALYRQAELEEEVEGQRGIMREHVAEKNVLSARLERAEEIESELRLQMEVATARPVESDRQVDTLTQQPEADCLRP</sequence>
<feature type="compositionally biased region" description="Basic and acidic residues" evidence="1">
    <location>
        <begin position="53"/>
        <end position="69"/>
    </location>
</feature>
<evidence type="ECO:0000313" key="3">
    <source>
        <dbReference type="Proteomes" id="UP001324427"/>
    </source>
</evidence>